<keyword evidence="2" id="KW-1185">Reference proteome</keyword>
<comment type="caution">
    <text evidence="1">The sequence shown here is derived from an EMBL/GenBank/DDBJ whole genome shotgun (WGS) entry which is preliminary data.</text>
</comment>
<sequence length="67" mass="7810">MAIREAYTPEHGSYRGPWLCAQQINWHELKKVSTHYYPTSAILAEEEFSDDAVVIFYIKLKPRPNKA</sequence>
<proteinExistence type="predicted"/>
<evidence type="ECO:0000313" key="2">
    <source>
        <dbReference type="Proteomes" id="UP001226434"/>
    </source>
</evidence>
<accession>A0ABT6RC37</accession>
<protein>
    <submittedName>
        <fullName evidence="1">Uncharacterized protein</fullName>
    </submittedName>
</protein>
<reference evidence="1 2" key="1">
    <citation type="submission" date="2023-05" db="EMBL/GenBank/DDBJ databases">
        <title>Genome sequence of Pinibacter sp. MAH-24.</title>
        <authorList>
            <person name="Huq M.A."/>
        </authorList>
    </citation>
    <scope>NUCLEOTIDE SEQUENCE [LARGE SCALE GENOMIC DNA]</scope>
    <source>
        <strain evidence="1 2">MAH-24</strain>
    </source>
</reference>
<evidence type="ECO:0000313" key="1">
    <source>
        <dbReference type="EMBL" id="MDI3319965.1"/>
    </source>
</evidence>
<dbReference type="Proteomes" id="UP001226434">
    <property type="component" value="Unassembled WGS sequence"/>
</dbReference>
<organism evidence="1 2">
    <name type="scientific">Pinibacter soli</name>
    <dbReference type="NCBI Taxonomy" id="3044211"/>
    <lineage>
        <taxon>Bacteria</taxon>
        <taxon>Pseudomonadati</taxon>
        <taxon>Bacteroidota</taxon>
        <taxon>Chitinophagia</taxon>
        <taxon>Chitinophagales</taxon>
        <taxon>Chitinophagaceae</taxon>
        <taxon>Pinibacter</taxon>
    </lineage>
</organism>
<dbReference type="EMBL" id="JASBRG010000005">
    <property type="protein sequence ID" value="MDI3319965.1"/>
    <property type="molecule type" value="Genomic_DNA"/>
</dbReference>
<gene>
    <name evidence="1" type="ORF">QJ048_09295</name>
</gene>
<dbReference type="RefSeq" id="WP_282334065.1">
    <property type="nucleotide sequence ID" value="NZ_JASBRG010000005.1"/>
</dbReference>
<name>A0ABT6RC37_9BACT</name>